<evidence type="ECO:0000313" key="2">
    <source>
        <dbReference type="EMBL" id="ELT96341.1"/>
    </source>
</evidence>
<dbReference type="AlphaFoldDB" id="R7TY46"/>
<proteinExistence type="predicted"/>
<dbReference type="EMBL" id="AMQN01011372">
    <property type="status" value="NOT_ANNOTATED_CDS"/>
    <property type="molecule type" value="Genomic_DNA"/>
</dbReference>
<dbReference type="OMA" id="NYWRRLN"/>
<protein>
    <submittedName>
        <fullName evidence="2 3">Uncharacterized protein</fullName>
    </submittedName>
</protein>
<evidence type="ECO:0000313" key="4">
    <source>
        <dbReference type="Proteomes" id="UP000014760"/>
    </source>
</evidence>
<feature type="region of interest" description="Disordered" evidence="1">
    <location>
        <begin position="349"/>
        <end position="372"/>
    </location>
</feature>
<feature type="region of interest" description="Disordered" evidence="1">
    <location>
        <begin position="1"/>
        <end position="74"/>
    </location>
</feature>
<sequence length="406" mass="46431">MSVKSGREDERKSLKSGLSGGSKASISVTLPMTEDPHYSPVQVRALSPRRSPDVKHSRRSIYSAGGSQVPLTTPTNIPAYEEEQYKQMHAARVIEKTWLTYQDRQMFKLLKHAVCAAENSLSLEILKKVSPKEAELLKDKSMHSKVRFRFGGSEFPPQILFKIFMGSSQGSSVSYVSGKKMIKPASEAAKDACARMGHRRFYDQLIQDTMQHQKHRITGEVDVTTLKDYMQYMSLLDETPCYMGGRDNMWRRLNLDVLPRHTIFYDIIDYLYNQKMSSLLQAELPTLLANPLSRDVQLRHIQIITKARPVAPVETKAPPKSNYVLPTTQQSGRRSKQAKARAVRMRQAYDQGSEVTSQRRSRRALMRSEEEEEADRLYEWTQELSFDELLTTPRLPTANTQFGITY</sequence>
<dbReference type="HOGENOM" id="CLU_065443_0_0_1"/>
<reference evidence="3" key="3">
    <citation type="submission" date="2015-06" db="UniProtKB">
        <authorList>
            <consortium name="EnsemblMetazoa"/>
        </authorList>
    </citation>
    <scope>IDENTIFICATION</scope>
</reference>
<organism evidence="2">
    <name type="scientific">Capitella teleta</name>
    <name type="common">Polychaete worm</name>
    <dbReference type="NCBI Taxonomy" id="283909"/>
    <lineage>
        <taxon>Eukaryota</taxon>
        <taxon>Metazoa</taxon>
        <taxon>Spiralia</taxon>
        <taxon>Lophotrochozoa</taxon>
        <taxon>Annelida</taxon>
        <taxon>Polychaeta</taxon>
        <taxon>Sedentaria</taxon>
        <taxon>Scolecida</taxon>
        <taxon>Capitellidae</taxon>
        <taxon>Capitella</taxon>
    </lineage>
</organism>
<feature type="compositionally biased region" description="Polar residues" evidence="1">
    <location>
        <begin position="65"/>
        <end position="74"/>
    </location>
</feature>
<accession>R7TY46</accession>
<feature type="compositionally biased region" description="Basic and acidic residues" evidence="1">
    <location>
        <begin position="1"/>
        <end position="13"/>
    </location>
</feature>
<dbReference type="PANTHER" id="PTHR33504">
    <property type="entry name" value="NADH DEHYDROGENASE (UBIQUINONE) 1 BETA SUBCOMPLEX, 4"/>
    <property type="match status" value="1"/>
</dbReference>
<reference evidence="4" key="1">
    <citation type="submission" date="2012-12" db="EMBL/GenBank/DDBJ databases">
        <authorList>
            <person name="Hellsten U."/>
            <person name="Grimwood J."/>
            <person name="Chapman J.A."/>
            <person name="Shapiro H."/>
            <person name="Aerts A."/>
            <person name="Otillar R.P."/>
            <person name="Terry A.Y."/>
            <person name="Boore J.L."/>
            <person name="Simakov O."/>
            <person name="Marletaz F."/>
            <person name="Cho S.-J."/>
            <person name="Edsinger-Gonzales E."/>
            <person name="Havlak P."/>
            <person name="Kuo D.-H."/>
            <person name="Larsson T."/>
            <person name="Lv J."/>
            <person name="Arendt D."/>
            <person name="Savage R."/>
            <person name="Osoegawa K."/>
            <person name="de Jong P."/>
            <person name="Lindberg D.R."/>
            <person name="Seaver E.C."/>
            <person name="Weisblat D.A."/>
            <person name="Putnam N.H."/>
            <person name="Grigoriev I.V."/>
            <person name="Rokhsar D.S."/>
        </authorList>
    </citation>
    <scope>NUCLEOTIDE SEQUENCE</scope>
    <source>
        <strain evidence="4">I ESC-2004</strain>
    </source>
</reference>
<dbReference type="EMBL" id="KB308855">
    <property type="protein sequence ID" value="ELT96341.1"/>
    <property type="molecule type" value="Genomic_DNA"/>
</dbReference>
<reference evidence="2 4" key="2">
    <citation type="journal article" date="2013" name="Nature">
        <title>Insights into bilaterian evolution from three spiralian genomes.</title>
        <authorList>
            <person name="Simakov O."/>
            <person name="Marletaz F."/>
            <person name="Cho S.J."/>
            <person name="Edsinger-Gonzales E."/>
            <person name="Havlak P."/>
            <person name="Hellsten U."/>
            <person name="Kuo D.H."/>
            <person name="Larsson T."/>
            <person name="Lv J."/>
            <person name="Arendt D."/>
            <person name="Savage R."/>
            <person name="Osoegawa K."/>
            <person name="de Jong P."/>
            <person name="Grimwood J."/>
            <person name="Chapman J.A."/>
            <person name="Shapiro H."/>
            <person name="Aerts A."/>
            <person name="Otillar R.P."/>
            <person name="Terry A.Y."/>
            <person name="Boore J.L."/>
            <person name="Grigoriev I.V."/>
            <person name="Lindberg D.R."/>
            <person name="Seaver E.C."/>
            <person name="Weisblat D.A."/>
            <person name="Putnam N.H."/>
            <person name="Rokhsar D.S."/>
        </authorList>
    </citation>
    <scope>NUCLEOTIDE SEQUENCE</scope>
    <source>
        <strain evidence="2 4">I ESC-2004</strain>
    </source>
</reference>
<dbReference type="Proteomes" id="UP000014760">
    <property type="component" value="Unassembled WGS sequence"/>
</dbReference>
<keyword evidence="4" id="KW-1185">Reference proteome</keyword>
<gene>
    <name evidence="2" type="ORF">CAPTEDRAFT_219983</name>
</gene>
<evidence type="ECO:0000256" key="1">
    <source>
        <dbReference type="SAM" id="MobiDB-lite"/>
    </source>
</evidence>
<dbReference type="OrthoDB" id="10006090at2759"/>
<evidence type="ECO:0000313" key="3">
    <source>
        <dbReference type="EnsemblMetazoa" id="CapteP219983"/>
    </source>
</evidence>
<dbReference type="EnsemblMetazoa" id="CapteT219983">
    <property type="protein sequence ID" value="CapteP219983"/>
    <property type="gene ID" value="CapteG219983"/>
</dbReference>
<feature type="region of interest" description="Disordered" evidence="1">
    <location>
        <begin position="315"/>
        <end position="335"/>
    </location>
</feature>
<name>R7TY46_CAPTE</name>
<dbReference type="PANTHER" id="PTHR33504:SF1">
    <property type="entry name" value="FAMILY WITH SEQUENCE SIMILARITY 90, MEMBER A1B"/>
    <property type="match status" value="1"/>
</dbReference>